<reference evidence="2" key="1">
    <citation type="submission" date="2019-05" db="EMBL/GenBank/DDBJ databases">
        <title>Annotation for the trematode Paragonimus heterotremus.</title>
        <authorList>
            <person name="Choi Y.-J."/>
        </authorList>
    </citation>
    <scope>NUCLEOTIDE SEQUENCE</scope>
    <source>
        <strain evidence="2">LC</strain>
    </source>
</reference>
<comment type="caution">
    <text evidence="2">The sequence shown here is derived from an EMBL/GenBank/DDBJ whole genome shotgun (WGS) entry which is preliminary data.</text>
</comment>
<dbReference type="AlphaFoldDB" id="A0A8J4STJ2"/>
<proteinExistence type="predicted"/>
<keyword evidence="1" id="KW-0732">Signal</keyword>
<keyword evidence="3" id="KW-1185">Reference proteome</keyword>
<dbReference type="Proteomes" id="UP000748531">
    <property type="component" value="Unassembled WGS sequence"/>
</dbReference>
<protein>
    <submittedName>
        <fullName evidence="2">Uncharacterized protein</fullName>
    </submittedName>
</protein>
<evidence type="ECO:0000256" key="1">
    <source>
        <dbReference type="SAM" id="SignalP"/>
    </source>
</evidence>
<evidence type="ECO:0000313" key="2">
    <source>
        <dbReference type="EMBL" id="KAF5405948.1"/>
    </source>
</evidence>
<accession>A0A8J4STJ2</accession>
<dbReference type="EMBL" id="LUCH01000153">
    <property type="protein sequence ID" value="KAF5405948.1"/>
    <property type="molecule type" value="Genomic_DNA"/>
</dbReference>
<dbReference type="InterPro" id="IPR031751">
    <property type="entry name" value="DUF4735"/>
</dbReference>
<name>A0A8J4STJ2_9TREM</name>
<dbReference type="GO" id="GO:0016020">
    <property type="term" value="C:membrane"/>
    <property type="evidence" value="ECO:0007669"/>
    <property type="project" value="TreeGrafter"/>
</dbReference>
<evidence type="ECO:0000313" key="3">
    <source>
        <dbReference type="Proteomes" id="UP000748531"/>
    </source>
</evidence>
<dbReference type="PANTHER" id="PTHR33539:SF1">
    <property type="entry name" value="UPF0764 PROTEIN C16ORF89"/>
    <property type="match status" value="1"/>
</dbReference>
<feature type="signal peptide" evidence="1">
    <location>
        <begin position="1"/>
        <end position="20"/>
    </location>
</feature>
<dbReference type="Pfam" id="PF15882">
    <property type="entry name" value="DUF4735"/>
    <property type="match status" value="1"/>
</dbReference>
<dbReference type="PANTHER" id="PTHR33539">
    <property type="entry name" value="UPF0764 PROTEIN C16ORF89"/>
    <property type="match status" value="1"/>
</dbReference>
<feature type="chain" id="PRO_5035174319" evidence="1">
    <location>
        <begin position="21"/>
        <end position="365"/>
    </location>
</feature>
<dbReference type="OrthoDB" id="5949187at2759"/>
<gene>
    <name evidence="2" type="ORF">PHET_00529</name>
</gene>
<dbReference type="GO" id="GO:0005829">
    <property type="term" value="C:cytosol"/>
    <property type="evidence" value="ECO:0007669"/>
    <property type="project" value="TreeGrafter"/>
</dbReference>
<organism evidence="2 3">
    <name type="scientific">Paragonimus heterotremus</name>
    <dbReference type="NCBI Taxonomy" id="100268"/>
    <lineage>
        <taxon>Eukaryota</taxon>
        <taxon>Metazoa</taxon>
        <taxon>Spiralia</taxon>
        <taxon>Lophotrochozoa</taxon>
        <taxon>Platyhelminthes</taxon>
        <taxon>Trematoda</taxon>
        <taxon>Digenea</taxon>
        <taxon>Plagiorchiida</taxon>
        <taxon>Troglotremata</taxon>
        <taxon>Troglotrematidae</taxon>
        <taxon>Paragonimus</taxon>
    </lineage>
</organism>
<sequence>MRMNISLAVCYTFIVCFSCADVFDNTALEVPERLLNSVSTEYLPSVLNTVKRALVFLLSRSTVNNVDGIMGPRIVENTIGSLLSRYWNHMPYALVTDLIEIQQLAEYTSRMGIHYVRLRTPEYFSRIGFFVSPHAWGLYYSPRKLNLSIEWTADMSRDSWEEEECDSCMMELKQKTALNACNISDACWVRASQEKMSFYSLTHQVIYLMLGINSGCGSQMENMIREQNQTGSLNQMLQTLCSRVAVEAQQIADAGFPAELRDLFMEHIGICGTAGFLELANPQWLDVIQSWQAESGCYHKFDGEPFNPENVRPGTYGKSRRKRAEELLSFGDQPCLAHRTSVALAALNTYMTLLIESKYGQEKLI</sequence>